<protein>
    <submittedName>
        <fullName evidence="1">LRR-RLK</fullName>
    </submittedName>
</protein>
<feature type="non-terminal residue" evidence="1">
    <location>
        <position position="110"/>
    </location>
</feature>
<dbReference type="Pfam" id="PF13855">
    <property type="entry name" value="LRR_8"/>
    <property type="match status" value="1"/>
</dbReference>
<evidence type="ECO:0000313" key="1">
    <source>
        <dbReference type="EMBL" id="AMM42703.1"/>
    </source>
</evidence>
<dbReference type="Gene3D" id="3.80.10.10">
    <property type="entry name" value="Ribonuclease Inhibitor"/>
    <property type="match status" value="1"/>
</dbReference>
<dbReference type="InterPro" id="IPR032675">
    <property type="entry name" value="LRR_dom_sf"/>
</dbReference>
<reference evidence="1" key="1">
    <citation type="journal article" date="2015" name="Int J Genomics">
        <title>Genome-Wide Identification and Characterization of the LRR-RLK Gene Family in Two Vernicia Species.</title>
        <authorList>
            <person name="Zhu H."/>
            <person name="Wang Y."/>
            <person name="Yin H."/>
            <person name="Gao M."/>
            <person name="Zhang Q."/>
            <person name="Chen Y."/>
        </authorList>
    </citation>
    <scope>NUCLEOTIDE SEQUENCE</scope>
</reference>
<proteinExistence type="evidence at transcript level"/>
<organism evidence="1">
    <name type="scientific">Vernicia fordii</name>
    <name type="common">Tung</name>
    <name type="synonym">Aleurites fordii</name>
    <dbReference type="NCBI Taxonomy" id="73154"/>
    <lineage>
        <taxon>Eukaryota</taxon>
        <taxon>Viridiplantae</taxon>
        <taxon>Streptophyta</taxon>
        <taxon>Embryophyta</taxon>
        <taxon>Tracheophyta</taxon>
        <taxon>Spermatophyta</taxon>
        <taxon>Magnoliopsida</taxon>
        <taxon>eudicotyledons</taxon>
        <taxon>Gunneridae</taxon>
        <taxon>Pentapetalae</taxon>
        <taxon>rosids</taxon>
        <taxon>fabids</taxon>
        <taxon>Malpighiales</taxon>
        <taxon>Euphorbiaceae</taxon>
        <taxon>Crotonoideae</taxon>
        <taxon>Aleuritideae</taxon>
        <taxon>Vernicia</taxon>
    </lineage>
</organism>
<dbReference type="SUPFAM" id="SSF52058">
    <property type="entry name" value="L domain-like"/>
    <property type="match status" value="1"/>
</dbReference>
<accession>A0A127AU60</accession>
<dbReference type="AlphaFoldDB" id="A0A127AU60"/>
<dbReference type="EMBL" id="KT805443">
    <property type="protein sequence ID" value="AMM42703.1"/>
    <property type="molecule type" value="mRNA"/>
</dbReference>
<dbReference type="InterPro" id="IPR001611">
    <property type="entry name" value="Leu-rich_rpt"/>
</dbReference>
<name>A0A127AU60_VERFO</name>
<sequence>MPNLSYIGLWNNRIKTLRRNSFGSLTELRTIDLDGNIVNALDRAIIDDAVNLNTLFFDGNLCASSYFGNFLISRPTYLPMLEICFRNMRYIVDTTTESDGVYSFFDGPHP</sequence>